<evidence type="ECO:0000256" key="1">
    <source>
        <dbReference type="SAM" id="Phobius"/>
    </source>
</evidence>
<feature type="transmembrane region" description="Helical" evidence="1">
    <location>
        <begin position="83"/>
        <end position="103"/>
    </location>
</feature>
<dbReference type="InterPro" id="IPR004697">
    <property type="entry name" value="AbgT"/>
</dbReference>
<feature type="transmembrane region" description="Helical" evidence="1">
    <location>
        <begin position="437"/>
        <end position="455"/>
    </location>
</feature>
<feature type="transmembrane region" description="Helical" evidence="1">
    <location>
        <begin position="212"/>
        <end position="231"/>
    </location>
</feature>
<keyword evidence="1" id="KW-0472">Membrane</keyword>
<feature type="transmembrane region" description="Helical" evidence="1">
    <location>
        <begin position="261"/>
        <end position="280"/>
    </location>
</feature>
<dbReference type="GO" id="GO:1902604">
    <property type="term" value="P:p-aminobenzoyl-glutamate transmembrane transport"/>
    <property type="evidence" value="ECO:0007669"/>
    <property type="project" value="InterPro"/>
</dbReference>
<feature type="transmembrane region" description="Helical" evidence="1">
    <location>
        <begin position="379"/>
        <end position="399"/>
    </location>
</feature>
<name>A0A917G9E7_9BACI</name>
<evidence type="ECO:0000313" key="2">
    <source>
        <dbReference type="EMBL" id="GGG30535.1"/>
    </source>
</evidence>
<feature type="transmembrane region" description="Helical" evidence="1">
    <location>
        <begin position="300"/>
        <end position="319"/>
    </location>
</feature>
<protein>
    <submittedName>
        <fullName evidence="2">Aminobenzoyl-glutamate transporter</fullName>
    </submittedName>
</protein>
<dbReference type="AlphaFoldDB" id="A0A917G9E7"/>
<keyword evidence="3" id="KW-1185">Reference proteome</keyword>
<dbReference type="PANTHER" id="PTHR30282:SF0">
    <property type="entry name" value="P-AMINOBENZOYL-GLUTAMATE TRANSPORT PROTEIN"/>
    <property type="match status" value="1"/>
</dbReference>
<gene>
    <name evidence="2" type="ORF">GCM10007425_26450</name>
</gene>
<organism evidence="2 3">
    <name type="scientific">Lysinibacillus alkalisoli</name>
    <dbReference type="NCBI Taxonomy" id="1911548"/>
    <lineage>
        <taxon>Bacteria</taxon>
        <taxon>Bacillati</taxon>
        <taxon>Bacillota</taxon>
        <taxon>Bacilli</taxon>
        <taxon>Bacillales</taxon>
        <taxon>Bacillaceae</taxon>
        <taxon>Lysinibacillus</taxon>
    </lineage>
</organism>
<feature type="transmembrane region" description="Helical" evidence="1">
    <location>
        <begin position="340"/>
        <end position="359"/>
    </location>
</feature>
<reference evidence="2" key="1">
    <citation type="journal article" date="2014" name="Int. J. Syst. Evol. Microbiol.">
        <title>Complete genome sequence of Corynebacterium casei LMG S-19264T (=DSM 44701T), isolated from a smear-ripened cheese.</title>
        <authorList>
            <consortium name="US DOE Joint Genome Institute (JGI-PGF)"/>
            <person name="Walter F."/>
            <person name="Albersmeier A."/>
            <person name="Kalinowski J."/>
            <person name="Ruckert C."/>
        </authorList>
    </citation>
    <scope>NUCLEOTIDE SEQUENCE</scope>
    <source>
        <strain evidence="2">CGMCC 1.15760</strain>
    </source>
</reference>
<comment type="caution">
    <text evidence="2">The sequence shown here is derived from an EMBL/GenBank/DDBJ whole genome shotgun (WGS) entry which is preliminary data.</text>
</comment>
<reference evidence="2" key="2">
    <citation type="submission" date="2020-09" db="EMBL/GenBank/DDBJ databases">
        <authorList>
            <person name="Sun Q."/>
            <person name="Zhou Y."/>
        </authorList>
    </citation>
    <scope>NUCLEOTIDE SEQUENCE</scope>
    <source>
        <strain evidence="2">CGMCC 1.15760</strain>
    </source>
</reference>
<accession>A0A917G9E7</accession>
<sequence length="505" mass="55239">MEETKKTKIIDRFLNHIERAGNKLPDPVTLFVIMAFIILILSFILSKLGVTAIKPGTDEEIAVVNLLNQEGIHRILTEMLTNFVNFPPLGLVIVSMLGIGLAEQSGLISAVMKKTVMSAPEKLIIPVIILTGIVGNVAVDAAFIVLPPVVALIFMSMGKNPLVGLFVTYASVAGGYSANLLINSLDVLLLGITEPAAQFVDPTYTGRATMNYYFLIVSTFLLVILGTWVATKITTPRFGKYEGKMEKLEPLTNLERKGLRWAGIVTFIYTIVILITIIPSNGLLRNPETGGFLDSPFMSSIVPIMLFFFFLPALTYGMITKQFTSDKDVAEKLFKSVADMSPFIVLAFVASQMIAYFGWSNIGPILAIKGAELLQALNFTGLPMIIGFIFICAFINLLVASASAKWALLAPIFVPMFMHLGYSPALTQVVYRVGDSITNPITPMLAYFAILLAFAKRYDKNIGIGTLISALLPYSIIFAIGWMILFSIWFIFGLPLGPGDGIYLK</sequence>
<keyword evidence="1" id="KW-1133">Transmembrane helix</keyword>
<dbReference type="Proteomes" id="UP000616608">
    <property type="component" value="Unassembled WGS sequence"/>
</dbReference>
<dbReference type="GO" id="GO:0015558">
    <property type="term" value="F:secondary active p-aminobenzoyl-glutamate transmembrane transporter activity"/>
    <property type="evidence" value="ECO:0007669"/>
    <property type="project" value="InterPro"/>
</dbReference>
<feature type="transmembrane region" description="Helical" evidence="1">
    <location>
        <begin position="406"/>
        <end position="425"/>
    </location>
</feature>
<feature type="transmembrane region" description="Helical" evidence="1">
    <location>
        <begin position="123"/>
        <end position="154"/>
    </location>
</feature>
<dbReference type="RefSeq" id="WP_188615542.1">
    <property type="nucleotide sequence ID" value="NZ_BMJT01000009.1"/>
</dbReference>
<feature type="transmembrane region" description="Helical" evidence="1">
    <location>
        <begin position="467"/>
        <end position="492"/>
    </location>
</feature>
<evidence type="ECO:0000313" key="3">
    <source>
        <dbReference type="Proteomes" id="UP000616608"/>
    </source>
</evidence>
<dbReference type="Pfam" id="PF03806">
    <property type="entry name" value="ABG_transport"/>
    <property type="match status" value="1"/>
</dbReference>
<proteinExistence type="predicted"/>
<dbReference type="PANTHER" id="PTHR30282">
    <property type="entry name" value="P-AMINOBENZOYL GLUTAMATE TRANSPORTER"/>
    <property type="match status" value="1"/>
</dbReference>
<feature type="transmembrane region" description="Helical" evidence="1">
    <location>
        <begin position="28"/>
        <end position="45"/>
    </location>
</feature>
<keyword evidence="1" id="KW-0812">Transmembrane</keyword>
<dbReference type="EMBL" id="BMJT01000009">
    <property type="protein sequence ID" value="GGG30535.1"/>
    <property type="molecule type" value="Genomic_DNA"/>
</dbReference>